<feature type="compositionally biased region" description="Polar residues" evidence="1">
    <location>
        <begin position="1"/>
        <end position="11"/>
    </location>
</feature>
<feature type="region of interest" description="Disordered" evidence="1">
    <location>
        <begin position="1"/>
        <end position="80"/>
    </location>
</feature>
<proteinExistence type="predicted"/>
<dbReference type="GO" id="GO:0005929">
    <property type="term" value="C:cilium"/>
    <property type="evidence" value="ECO:0000318"/>
    <property type="project" value="GO_Central"/>
</dbReference>
<dbReference type="InParanoid" id="A0A7M7N295"/>
<accession>A0A7M7N295</accession>
<dbReference type="OMA" id="GINRWQD"/>
<name>A0A7M7N295_STRPU</name>
<evidence type="ECO:0000313" key="3">
    <source>
        <dbReference type="Proteomes" id="UP000007110"/>
    </source>
</evidence>
<dbReference type="Proteomes" id="UP000007110">
    <property type="component" value="Unassembled WGS sequence"/>
</dbReference>
<feature type="compositionally biased region" description="Low complexity" evidence="1">
    <location>
        <begin position="43"/>
        <end position="52"/>
    </location>
</feature>
<dbReference type="GeneID" id="576686"/>
<dbReference type="PANTHER" id="PTHR21974">
    <property type="entry name" value="RE15880P"/>
    <property type="match status" value="1"/>
</dbReference>
<evidence type="ECO:0000313" key="2">
    <source>
        <dbReference type="EnsemblMetazoa" id="XP_030829027"/>
    </source>
</evidence>
<protein>
    <submittedName>
        <fullName evidence="2">Uncharacterized protein</fullName>
    </submittedName>
</protein>
<keyword evidence="3" id="KW-1185">Reference proteome</keyword>
<organism evidence="2 3">
    <name type="scientific">Strongylocentrotus purpuratus</name>
    <name type="common">Purple sea urchin</name>
    <dbReference type="NCBI Taxonomy" id="7668"/>
    <lineage>
        <taxon>Eukaryota</taxon>
        <taxon>Metazoa</taxon>
        <taxon>Echinodermata</taxon>
        <taxon>Eleutherozoa</taxon>
        <taxon>Echinozoa</taxon>
        <taxon>Echinoidea</taxon>
        <taxon>Euechinoidea</taxon>
        <taxon>Echinacea</taxon>
        <taxon>Camarodonta</taxon>
        <taxon>Echinidea</taxon>
        <taxon>Strongylocentrotidae</taxon>
        <taxon>Strongylocentrotus</taxon>
    </lineage>
</organism>
<feature type="region of interest" description="Disordered" evidence="1">
    <location>
        <begin position="509"/>
        <end position="561"/>
    </location>
</feature>
<dbReference type="PANTHER" id="PTHR21974:SF2">
    <property type="entry name" value="RE15880P"/>
    <property type="match status" value="1"/>
</dbReference>
<reference evidence="2" key="2">
    <citation type="submission" date="2021-01" db="UniProtKB">
        <authorList>
            <consortium name="EnsemblMetazoa"/>
        </authorList>
    </citation>
    <scope>IDENTIFICATION</scope>
</reference>
<dbReference type="RefSeq" id="XP_030829027.1">
    <property type="nucleotide sequence ID" value="XM_030973167.1"/>
</dbReference>
<sequence>MGCASSAQQGPSAYPKQPPKAPPPQQQQVQPQRANPPPPQPQAQPQVHVHQQSMQMSTSTGPPPVQQQPPPPPPQQTATPEHADITEELVNSLLELDSQIAMLESRNVFKQYQMKKEQSQKVDGQVKSMTVMHQQLDAQTKKEYEDVVNLQHNTSVRQMWSQQQFDAQMSKEQQFGGQEQQEYMDALNKQEIHQKQLAALSQQFTLLTNEVTALKTDKTSLQGLYEKQDATLASIFDGKYGSDAEYRLESELDMLLERKQRVAVARYKWNNSHTLAKHACGQLSFGIRRWADVLQIPAQNTQIRYQFAAEARNNLVAAAQNIKTSQQYLNTIKFPYCTPDEIETLNKAIANIFSDMMHPDRHKHAMECYVTVYKRSAALIQWFEHVINKTINKDLEKTAKNCASKQKELKMERMKLVQEKVKEKLGADVASRLQARSQANDAELIEDKDEPELAMLVDADSVSQAGDVGVAPEGSTEMNAPTPLGLEDLAPTPAMDDIFGNIEELKKQHDEQVKEYERQQEVNKTRADQDLQSKLAARRSRRQRQEAQEAEIAAMQGSTPY</sequence>
<dbReference type="AlphaFoldDB" id="A0A7M7N295"/>
<evidence type="ECO:0000256" key="1">
    <source>
        <dbReference type="SAM" id="MobiDB-lite"/>
    </source>
</evidence>
<feature type="region of interest" description="Disordered" evidence="1">
    <location>
        <begin position="464"/>
        <end position="494"/>
    </location>
</feature>
<feature type="compositionally biased region" description="Basic and acidic residues" evidence="1">
    <location>
        <begin position="509"/>
        <end position="531"/>
    </location>
</feature>
<reference evidence="3" key="1">
    <citation type="submission" date="2015-02" db="EMBL/GenBank/DDBJ databases">
        <title>Genome sequencing for Strongylocentrotus purpuratus.</title>
        <authorList>
            <person name="Murali S."/>
            <person name="Liu Y."/>
            <person name="Vee V."/>
            <person name="English A."/>
            <person name="Wang M."/>
            <person name="Skinner E."/>
            <person name="Han Y."/>
            <person name="Muzny D.M."/>
            <person name="Worley K.C."/>
            <person name="Gibbs R.A."/>
        </authorList>
    </citation>
    <scope>NUCLEOTIDE SEQUENCE</scope>
</reference>
<feature type="compositionally biased region" description="Pro residues" evidence="1">
    <location>
        <begin position="61"/>
        <end position="75"/>
    </location>
</feature>
<dbReference type="EnsemblMetazoa" id="XM_030973167">
    <property type="protein sequence ID" value="XP_030829027"/>
    <property type="gene ID" value="LOC576686"/>
</dbReference>
<feature type="compositionally biased region" description="Pro residues" evidence="1">
    <location>
        <begin position="16"/>
        <end position="25"/>
    </location>
</feature>